<proteinExistence type="predicted"/>
<keyword evidence="1" id="KW-0472">Membrane</keyword>
<accession>A0A2N5SVT6</accession>
<comment type="caution">
    <text evidence="3">The sequence shown here is derived from an EMBL/GenBank/DDBJ whole genome shotgun (WGS) entry which is preliminary data.</text>
</comment>
<evidence type="ECO:0000313" key="4">
    <source>
        <dbReference type="Proteomes" id="UP000235388"/>
    </source>
</evidence>
<sequence length="194" mass="21363">MYYPFVLTWPFPKPAARRQSQNNTRLLMHHMFLFILVCYVTSLVFHISSICDISSQYIWSTLSATTTPRCRSVSFCSSAALSSSIRLPSLCPSGAPRPGRGAENEKLPGRAMISESINKPCDDADDALPPEVLSTISLPGFPAPSLTLEEGMHVVCLRNLYPGVTNGTRLMITGIQTHVLKCLVMTVQSMNEQL</sequence>
<keyword evidence="4" id="KW-1185">Reference proteome</keyword>
<dbReference type="Proteomes" id="UP000235388">
    <property type="component" value="Unassembled WGS sequence"/>
</dbReference>
<evidence type="ECO:0000259" key="2">
    <source>
        <dbReference type="Pfam" id="PF21530"/>
    </source>
</evidence>
<reference evidence="3 4" key="1">
    <citation type="submission" date="2017-11" db="EMBL/GenBank/DDBJ databases">
        <title>De novo assembly and phasing of dikaryotic genomes from two isolates of Puccinia coronata f. sp. avenae, the causal agent of oat crown rust.</title>
        <authorList>
            <person name="Miller M.E."/>
            <person name="Zhang Y."/>
            <person name="Omidvar V."/>
            <person name="Sperschneider J."/>
            <person name="Schwessinger B."/>
            <person name="Raley C."/>
            <person name="Palmer J.M."/>
            <person name="Garnica D."/>
            <person name="Upadhyaya N."/>
            <person name="Rathjen J."/>
            <person name="Taylor J.M."/>
            <person name="Park R.F."/>
            <person name="Dodds P.N."/>
            <person name="Hirsch C.D."/>
            <person name="Kianian S.F."/>
            <person name="Figueroa M."/>
        </authorList>
    </citation>
    <scope>NUCLEOTIDE SEQUENCE [LARGE SCALE GENOMIC DNA]</scope>
    <source>
        <strain evidence="3">12NC29</strain>
    </source>
</reference>
<keyword evidence="1" id="KW-0812">Transmembrane</keyword>
<dbReference type="InterPro" id="IPR049163">
    <property type="entry name" value="Pif1-like_2B_dom"/>
</dbReference>
<evidence type="ECO:0000256" key="1">
    <source>
        <dbReference type="SAM" id="Phobius"/>
    </source>
</evidence>
<feature type="domain" description="DNA helicase Pif1-like 2B" evidence="2">
    <location>
        <begin position="131"/>
        <end position="174"/>
    </location>
</feature>
<keyword evidence="1" id="KW-1133">Transmembrane helix</keyword>
<evidence type="ECO:0000313" key="3">
    <source>
        <dbReference type="EMBL" id="PLW17358.1"/>
    </source>
</evidence>
<dbReference type="AlphaFoldDB" id="A0A2N5SVT6"/>
<dbReference type="STRING" id="200324.A0A2N5SVT6"/>
<organism evidence="3 4">
    <name type="scientific">Puccinia coronata f. sp. avenae</name>
    <dbReference type="NCBI Taxonomy" id="200324"/>
    <lineage>
        <taxon>Eukaryota</taxon>
        <taxon>Fungi</taxon>
        <taxon>Dikarya</taxon>
        <taxon>Basidiomycota</taxon>
        <taxon>Pucciniomycotina</taxon>
        <taxon>Pucciniomycetes</taxon>
        <taxon>Pucciniales</taxon>
        <taxon>Pucciniaceae</taxon>
        <taxon>Puccinia</taxon>
    </lineage>
</organism>
<dbReference type="Pfam" id="PF21530">
    <property type="entry name" value="Pif1_2B_dom"/>
    <property type="match status" value="1"/>
</dbReference>
<name>A0A2N5SVT6_9BASI</name>
<protein>
    <recommendedName>
        <fullName evidence="2">DNA helicase Pif1-like 2B domain-containing protein</fullName>
    </recommendedName>
</protein>
<feature type="transmembrane region" description="Helical" evidence="1">
    <location>
        <begin position="26"/>
        <end position="47"/>
    </location>
</feature>
<dbReference type="OrthoDB" id="6265497at2759"/>
<dbReference type="EMBL" id="PGCJ01000851">
    <property type="protein sequence ID" value="PLW17358.1"/>
    <property type="molecule type" value="Genomic_DNA"/>
</dbReference>
<gene>
    <name evidence="3" type="ORF">PCANC_14076</name>
</gene>